<protein>
    <submittedName>
        <fullName evidence="2">Predicted protein</fullName>
    </submittedName>
</protein>
<feature type="region of interest" description="Disordered" evidence="1">
    <location>
        <begin position="1"/>
        <end position="78"/>
    </location>
</feature>
<dbReference type="RefSeq" id="XP_002670575.1">
    <property type="nucleotide sequence ID" value="XM_002670529.1"/>
</dbReference>
<feature type="compositionally biased region" description="Low complexity" evidence="1">
    <location>
        <begin position="63"/>
        <end position="72"/>
    </location>
</feature>
<dbReference type="GeneID" id="8857707"/>
<sequence>MRRFSRFIKGENNRASIPSTTTIAVVTPLAEQSNRTKTPSSPSDRKETNLLEPNWRNSKKQSPHSPLISSSSQDNTASFGGVKKVVSNRKHLFLSHVKQKKIKLDKKEQSCLNNNQNSTSACEQVGGANKNRTNSLESLEQWTSFHSKQGLYSYFYMENSDVIETLRYGQFEMKEPPKIIARRKICA</sequence>
<dbReference type="InParanoid" id="D2VZE3"/>
<evidence type="ECO:0000313" key="2">
    <source>
        <dbReference type="EMBL" id="EFC37831.1"/>
    </source>
</evidence>
<evidence type="ECO:0000256" key="1">
    <source>
        <dbReference type="SAM" id="MobiDB-lite"/>
    </source>
</evidence>
<evidence type="ECO:0000313" key="3">
    <source>
        <dbReference type="Proteomes" id="UP000006671"/>
    </source>
</evidence>
<organism evidence="3">
    <name type="scientific">Naegleria gruberi</name>
    <name type="common">Amoeba</name>
    <dbReference type="NCBI Taxonomy" id="5762"/>
    <lineage>
        <taxon>Eukaryota</taxon>
        <taxon>Discoba</taxon>
        <taxon>Heterolobosea</taxon>
        <taxon>Tetramitia</taxon>
        <taxon>Eutetramitia</taxon>
        <taxon>Vahlkampfiidae</taxon>
        <taxon>Naegleria</taxon>
    </lineage>
</organism>
<proteinExistence type="predicted"/>
<dbReference type="EMBL" id="GG738914">
    <property type="protein sequence ID" value="EFC37831.1"/>
    <property type="molecule type" value="Genomic_DNA"/>
</dbReference>
<dbReference type="AlphaFoldDB" id="D2VZE3"/>
<dbReference type="VEuPathDB" id="AmoebaDB:NAEGRDRAFT_53475"/>
<keyword evidence="3" id="KW-1185">Reference proteome</keyword>
<feature type="compositionally biased region" description="Polar residues" evidence="1">
    <location>
        <begin position="13"/>
        <end position="42"/>
    </location>
</feature>
<name>D2VZE3_NAEGR</name>
<dbReference type="KEGG" id="ngr:NAEGRDRAFT_53475"/>
<gene>
    <name evidence="2" type="ORF">NAEGRDRAFT_53475</name>
</gene>
<reference evidence="2 3" key="1">
    <citation type="journal article" date="2010" name="Cell">
        <title>The genome of Naegleria gruberi illuminates early eukaryotic versatility.</title>
        <authorList>
            <person name="Fritz-Laylin L.K."/>
            <person name="Prochnik S.E."/>
            <person name="Ginger M.L."/>
            <person name="Dacks J.B."/>
            <person name="Carpenter M.L."/>
            <person name="Field M.C."/>
            <person name="Kuo A."/>
            <person name="Paredez A."/>
            <person name="Chapman J."/>
            <person name="Pham J."/>
            <person name="Shu S."/>
            <person name="Neupane R."/>
            <person name="Cipriano M."/>
            <person name="Mancuso J."/>
            <person name="Tu H."/>
            <person name="Salamov A."/>
            <person name="Lindquist E."/>
            <person name="Shapiro H."/>
            <person name="Lucas S."/>
            <person name="Grigoriev I.V."/>
            <person name="Cande W.Z."/>
            <person name="Fulton C."/>
            <person name="Rokhsar D.S."/>
            <person name="Dawson S.C."/>
        </authorList>
    </citation>
    <scope>NUCLEOTIDE SEQUENCE [LARGE SCALE GENOMIC DNA]</scope>
    <source>
        <strain evidence="2 3">NEG-M</strain>
    </source>
</reference>
<accession>D2VZE3</accession>
<dbReference type="Proteomes" id="UP000006671">
    <property type="component" value="Unassembled WGS sequence"/>
</dbReference>